<dbReference type="Proteomes" id="UP000694044">
    <property type="component" value="Unassembled WGS sequence"/>
</dbReference>
<evidence type="ECO:0000313" key="2">
    <source>
        <dbReference type="EMBL" id="KAG7377830.1"/>
    </source>
</evidence>
<keyword evidence="3" id="KW-1185">Reference proteome</keyword>
<evidence type="ECO:0000256" key="1">
    <source>
        <dbReference type="SAM" id="MobiDB-lite"/>
    </source>
</evidence>
<protein>
    <submittedName>
        <fullName evidence="2">Uncharacterized protein</fullName>
    </submittedName>
</protein>
<gene>
    <name evidence="2" type="ORF">PHYPSEUDO_010936</name>
</gene>
<organism evidence="2 3">
    <name type="scientific">Phytophthora pseudosyringae</name>
    <dbReference type="NCBI Taxonomy" id="221518"/>
    <lineage>
        <taxon>Eukaryota</taxon>
        <taxon>Sar</taxon>
        <taxon>Stramenopiles</taxon>
        <taxon>Oomycota</taxon>
        <taxon>Peronosporomycetes</taxon>
        <taxon>Peronosporales</taxon>
        <taxon>Peronosporaceae</taxon>
        <taxon>Phytophthora</taxon>
    </lineage>
</organism>
<dbReference type="EMBL" id="JAGDFM010000478">
    <property type="protein sequence ID" value="KAG7377830.1"/>
    <property type="molecule type" value="Genomic_DNA"/>
</dbReference>
<dbReference type="AlphaFoldDB" id="A0A8T1VC29"/>
<comment type="caution">
    <text evidence="2">The sequence shown here is derived from an EMBL/GenBank/DDBJ whole genome shotgun (WGS) entry which is preliminary data.</text>
</comment>
<feature type="region of interest" description="Disordered" evidence="1">
    <location>
        <begin position="1"/>
        <end position="29"/>
    </location>
</feature>
<evidence type="ECO:0000313" key="3">
    <source>
        <dbReference type="Proteomes" id="UP000694044"/>
    </source>
</evidence>
<name>A0A8T1VC29_9STRA</name>
<sequence length="216" mass="23694">MSVERQLGLVSSRGRQHGNQPPKCDASRSSAVHLRCREARGDLGHLPAWLQERDGRGFETDRGGIKTDRGGTELPGCECSLGQALTGSGGRQDGGKVHAGNYGHGRPYVAWPKLGDRFIVAHDGDGRASARAARLATSGASWPTFRRCHIQRAARRGAACRPDFRVLRHDSELASIVLVADQVAPHDHLVAHDASYQLRVLDLRQERARVFRLDRN</sequence>
<reference evidence="2" key="1">
    <citation type="submission" date="2021-02" db="EMBL/GenBank/DDBJ databases">
        <authorList>
            <person name="Palmer J.M."/>
        </authorList>
    </citation>
    <scope>NUCLEOTIDE SEQUENCE</scope>
    <source>
        <strain evidence="2">SCRP734</strain>
    </source>
</reference>
<proteinExistence type="predicted"/>
<accession>A0A8T1VC29</accession>